<feature type="region of interest" description="Disordered" evidence="5">
    <location>
        <begin position="145"/>
        <end position="174"/>
    </location>
</feature>
<keyword evidence="1" id="KW-0805">Transcription regulation</keyword>
<evidence type="ECO:0000259" key="6">
    <source>
        <dbReference type="PROSITE" id="PS50977"/>
    </source>
</evidence>
<dbReference type="RefSeq" id="WP_008729547.1">
    <property type="nucleotide sequence ID" value="NZ_AKFT01000008.1"/>
</dbReference>
<organism evidence="7 8">
    <name type="scientific">Actinomyces massiliensis F0489</name>
    <dbReference type="NCBI Taxonomy" id="1125718"/>
    <lineage>
        <taxon>Bacteria</taxon>
        <taxon>Bacillati</taxon>
        <taxon>Actinomycetota</taxon>
        <taxon>Actinomycetes</taxon>
        <taxon>Actinomycetales</taxon>
        <taxon>Actinomycetaceae</taxon>
        <taxon>Actinomyces</taxon>
    </lineage>
</organism>
<keyword evidence="8" id="KW-1185">Reference proteome</keyword>
<feature type="region of interest" description="Disordered" evidence="5">
    <location>
        <begin position="237"/>
        <end position="266"/>
    </location>
</feature>
<reference evidence="7 8" key="1">
    <citation type="submission" date="2012-05" db="EMBL/GenBank/DDBJ databases">
        <authorList>
            <person name="Harkins D.M."/>
            <person name="Madupu R."/>
            <person name="Durkin A.S."/>
            <person name="Torralba M."/>
            <person name="Methe B."/>
            <person name="Sutton G.G."/>
            <person name="Nelson K.E."/>
        </authorList>
    </citation>
    <scope>NUCLEOTIDE SEQUENCE [LARGE SCALE GENOMIC DNA]</scope>
    <source>
        <strain evidence="7 8">F0489</strain>
    </source>
</reference>
<dbReference type="EMBL" id="AKFT01000008">
    <property type="protein sequence ID" value="EJF47580.1"/>
    <property type="molecule type" value="Genomic_DNA"/>
</dbReference>
<dbReference type="Gene3D" id="1.10.357.10">
    <property type="entry name" value="Tetracycline Repressor, domain 2"/>
    <property type="match status" value="1"/>
</dbReference>
<dbReference type="OrthoDB" id="7252896at2"/>
<evidence type="ECO:0000256" key="1">
    <source>
        <dbReference type="ARBA" id="ARBA00023015"/>
    </source>
</evidence>
<evidence type="ECO:0000256" key="4">
    <source>
        <dbReference type="PROSITE-ProRule" id="PRU00335"/>
    </source>
</evidence>
<dbReference type="InterPro" id="IPR001647">
    <property type="entry name" value="HTH_TetR"/>
</dbReference>
<proteinExistence type="predicted"/>
<dbReference type="AlphaFoldDB" id="J1HNH9"/>
<sequence>MTDLPDPISRRDRQRQTREAIVFAARAAFAEAGYHGARLDRIARAAGFSKGAVYSNFAGKAELFLAVLDKDIEGSTGRGWNAFGPQPGGLAADGEAAEAVRGLALATLEFIAVAARNERLSGQVVQRVNQVVGAYAAVVESSRRDPADRAGRGGAFGVGAGEAGDGGTRGGDAEIEGVESRDAGVGEAGDSLTDERLGALLAALDQGAAVLSLAGSTAIDQSLLRAGMLRLLEPGRVAEPVSGSRDGEGGGAPPSPGRPGTRCPDA</sequence>
<protein>
    <submittedName>
        <fullName evidence="7">Transcriptional regulator, TetR family</fullName>
    </submittedName>
</protein>
<keyword evidence="2 4" id="KW-0238">DNA-binding</keyword>
<dbReference type="InterPro" id="IPR050109">
    <property type="entry name" value="HTH-type_TetR-like_transc_reg"/>
</dbReference>
<dbReference type="InterPro" id="IPR009057">
    <property type="entry name" value="Homeodomain-like_sf"/>
</dbReference>
<dbReference type="PANTHER" id="PTHR30055:SF234">
    <property type="entry name" value="HTH-TYPE TRANSCRIPTIONAL REGULATOR BETI"/>
    <property type="match status" value="1"/>
</dbReference>
<dbReference type="eggNOG" id="COG1309">
    <property type="taxonomic scope" value="Bacteria"/>
</dbReference>
<dbReference type="Proteomes" id="UP000002941">
    <property type="component" value="Unassembled WGS sequence"/>
</dbReference>
<evidence type="ECO:0000256" key="3">
    <source>
        <dbReference type="ARBA" id="ARBA00023163"/>
    </source>
</evidence>
<dbReference type="PROSITE" id="PS50977">
    <property type="entry name" value="HTH_TETR_2"/>
    <property type="match status" value="1"/>
</dbReference>
<accession>J1HNH9</accession>
<feature type="DNA-binding region" description="H-T-H motif" evidence="4">
    <location>
        <begin position="38"/>
        <end position="57"/>
    </location>
</feature>
<evidence type="ECO:0000313" key="8">
    <source>
        <dbReference type="Proteomes" id="UP000002941"/>
    </source>
</evidence>
<dbReference type="PATRIC" id="fig|1125718.3.peg.135"/>
<comment type="caution">
    <text evidence="7">The sequence shown here is derived from an EMBL/GenBank/DDBJ whole genome shotgun (WGS) entry which is preliminary data.</text>
</comment>
<name>J1HNH9_9ACTO</name>
<dbReference type="PRINTS" id="PR00455">
    <property type="entry name" value="HTHTETR"/>
</dbReference>
<dbReference type="GO" id="GO:0000976">
    <property type="term" value="F:transcription cis-regulatory region binding"/>
    <property type="evidence" value="ECO:0007669"/>
    <property type="project" value="TreeGrafter"/>
</dbReference>
<evidence type="ECO:0000256" key="5">
    <source>
        <dbReference type="SAM" id="MobiDB-lite"/>
    </source>
</evidence>
<feature type="compositionally biased region" description="Gly residues" evidence="5">
    <location>
        <begin position="152"/>
        <end position="170"/>
    </location>
</feature>
<feature type="domain" description="HTH tetR-type" evidence="6">
    <location>
        <begin position="15"/>
        <end position="75"/>
    </location>
</feature>
<gene>
    <name evidence="7" type="ORF">HMPREF1318_3085</name>
</gene>
<dbReference type="PANTHER" id="PTHR30055">
    <property type="entry name" value="HTH-TYPE TRANSCRIPTIONAL REGULATOR RUTR"/>
    <property type="match status" value="1"/>
</dbReference>
<dbReference type="Pfam" id="PF00440">
    <property type="entry name" value="TetR_N"/>
    <property type="match status" value="1"/>
</dbReference>
<dbReference type="SUPFAM" id="SSF46689">
    <property type="entry name" value="Homeodomain-like"/>
    <property type="match status" value="1"/>
</dbReference>
<evidence type="ECO:0000256" key="2">
    <source>
        <dbReference type="ARBA" id="ARBA00023125"/>
    </source>
</evidence>
<keyword evidence="3" id="KW-0804">Transcription</keyword>
<dbReference type="GO" id="GO:0003700">
    <property type="term" value="F:DNA-binding transcription factor activity"/>
    <property type="evidence" value="ECO:0007669"/>
    <property type="project" value="TreeGrafter"/>
</dbReference>
<evidence type="ECO:0000313" key="7">
    <source>
        <dbReference type="EMBL" id="EJF47580.1"/>
    </source>
</evidence>